<dbReference type="HOGENOM" id="CLU_2489762_0_0_1"/>
<dbReference type="STRING" id="45351.A7T4P6"/>
<dbReference type="PANTHER" id="PTHR43215:SF14">
    <property type="entry name" value="RADIAL SPOKE HEAD 1 HOMOLOG"/>
    <property type="match status" value="1"/>
</dbReference>
<dbReference type="InParanoid" id="A7T4P6"/>
<accession>A7T4P6</accession>
<dbReference type="KEGG" id="nve:5499569"/>
<organism evidence="2 3">
    <name type="scientific">Nematostella vectensis</name>
    <name type="common">Starlet sea anemone</name>
    <dbReference type="NCBI Taxonomy" id="45351"/>
    <lineage>
        <taxon>Eukaryota</taxon>
        <taxon>Metazoa</taxon>
        <taxon>Cnidaria</taxon>
        <taxon>Anthozoa</taxon>
        <taxon>Hexacorallia</taxon>
        <taxon>Actiniaria</taxon>
        <taxon>Edwardsiidae</taxon>
        <taxon>Nematostella</taxon>
    </lineage>
</organism>
<feature type="non-terminal residue" evidence="2">
    <location>
        <position position="87"/>
    </location>
</feature>
<dbReference type="OMA" id="TFPLRYE"/>
<keyword evidence="1" id="KW-0677">Repeat</keyword>
<proteinExistence type="predicted"/>
<dbReference type="SMART" id="SM00698">
    <property type="entry name" value="MORN"/>
    <property type="match status" value="3"/>
</dbReference>
<sequence length="87" mass="10017">MSNRFFKPFTFPLRYEGHYSKGKRHGQGVMYYPDGSIYDGTWSEGLRSGKGKYKYANGDVYEGNWKNGKRNGLGTYTYQEKGMTFTG</sequence>
<dbReference type="InterPro" id="IPR003409">
    <property type="entry name" value="MORN"/>
</dbReference>
<evidence type="ECO:0000313" key="2">
    <source>
        <dbReference type="EMBL" id="EDO29067.1"/>
    </source>
</evidence>
<evidence type="ECO:0000313" key="3">
    <source>
        <dbReference type="Proteomes" id="UP000001593"/>
    </source>
</evidence>
<dbReference type="Gene3D" id="2.20.110.10">
    <property type="entry name" value="Histone H3 K4-specific methyltransferase SET7/9 N-terminal domain"/>
    <property type="match status" value="1"/>
</dbReference>
<dbReference type="eggNOG" id="KOG0231">
    <property type="taxonomic scope" value="Eukaryota"/>
</dbReference>
<reference evidence="2 3" key="1">
    <citation type="journal article" date="2007" name="Science">
        <title>Sea anemone genome reveals ancestral eumetazoan gene repertoire and genomic organization.</title>
        <authorList>
            <person name="Putnam N.H."/>
            <person name="Srivastava M."/>
            <person name="Hellsten U."/>
            <person name="Dirks B."/>
            <person name="Chapman J."/>
            <person name="Salamov A."/>
            <person name="Terry A."/>
            <person name="Shapiro H."/>
            <person name="Lindquist E."/>
            <person name="Kapitonov V.V."/>
            <person name="Jurka J."/>
            <person name="Genikhovich G."/>
            <person name="Grigoriev I.V."/>
            <person name="Lucas S.M."/>
            <person name="Steele R.E."/>
            <person name="Finnerty J.R."/>
            <person name="Technau U."/>
            <person name="Martindale M.Q."/>
            <person name="Rokhsar D.S."/>
        </authorList>
    </citation>
    <scope>NUCLEOTIDE SEQUENCE [LARGE SCALE GENOMIC DNA]</scope>
    <source>
        <strain evidence="3">CH2 X CH6</strain>
    </source>
</reference>
<dbReference type="Pfam" id="PF02493">
    <property type="entry name" value="MORN"/>
    <property type="match status" value="3"/>
</dbReference>
<name>A7T4P6_NEMVE</name>
<keyword evidence="3" id="KW-1185">Reference proteome</keyword>
<gene>
    <name evidence="2" type="ORF">NEMVEDRAFT_v1g145796</name>
</gene>
<dbReference type="PANTHER" id="PTHR43215">
    <property type="entry name" value="RADIAL SPOKE HEAD 1 HOMOLOG"/>
    <property type="match status" value="1"/>
</dbReference>
<protein>
    <submittedName>
        <fullName evidence="2">Uncharacterized protein</fullName>
    </submittedName>
</protein>
<dbReference type="EMBL" id="DS470926">
    <property type="protein sequence ID" value="EDO29067.1"/>
    <property type="molecule type" value="Genomic_DNA"/>
</dbReference>
<dbReference type="AlphaFoldDB" id="A7T4P6"/>
<dbReference type="FunFam" id="2.20.110.10:FF:000002">
    <property type="entry name" value="Phosphatidylinositol 4-phosphate 5-kinase 8"/>
    <property type="match status" value="1"/>
</dbReference>
<dbReference type="Proteomes" id="UP000001593">
    <property type="component" value="Unassembled WGS sequence"/>
</dbReference>
<dbReference type="PhylomeDB" id="A7T4P6"/>
<dbReference type="SUPFAM" id="SSF82185">
    <property type="entry name" value="Histone H3 K4-specific methyltransferase SET7/9 N-terminal domain"/>
    <property type="match status" value="1"/>
</dbReference>
<evidence type="ECO:0000256" key="1">
    <source>
        <dbReference type="ARBA" id="ARBA00022737"/>
    </source>
</evidence>